<feature type="compositionally biased region" description="Basic and acidic residues" evidence="6">
    <location>
        <begin position="926"/>
        <end position="936"/>
    </location>
</feature>
<feature type="compositionally biased region" description="Gly residues" evidence="6">
    <location>
        <begin position="54"/>
        <end position="63"/>
    </location>
</feature>
<feature type="region of interest" description="Disordered" evidence="6">
    <location>
        <begin position="153"/>
        <end position="183"/>
    </location>
</feature>
<evidence type="ECO:0000256" key="4">
    <source>
        <dbReference type="ARBA" id="ARBA00023163"/>
    </source>
</evidence>
<comment type="caution">
    <text evidence="8">The sequence shown here is derived from an EMBL/GenBank/DDBJ whole genome shotgun (WGS) entry which is preliminary data.</text>
</comment>
<dbReference type="InterPro" id="IPR002100">
    <property type="entry name" value="TF_MADSbox"/>
</dbReference>
<dbReference type="PROSITE" id="PS50066">
    <property type="entry name" value="MADS_BOX_2"/>
    <property type="match status" value="1"/>
</dbReference>
<keyword evidence="5" id="KW-0539">Nucleus</keyword>
<dbReference type="GO" id="GO:0005634">
    <property type="term" value="C:nucleus"/>
    <property type="evidence" value="ECO:0007669"/>
    <property type="project" value="UniProtKB-SubCell"/>
</dbReference>
<feature type="compositionally biased region" description="Low complexity" evidence="6">
    <location>
        <begin position="439"/>
        <end position="456"/>
    </location>
</feature>
<dbReference type="SMART" id="SM00432">
    <property type="entry name" value="MADS"/>
    <property type="match status" value="1"/>
</dbReference>
<feature type="compositionally biased region" description="Low complexity" evidence="6">
    <location>
        <begin position="497"/>
        <end position="510"/>
    </location>
</feature>
<proteinExistence type="predicted"/>
<feature type="compositionally biased region" description="Gly residues" evidence="6">
    <location>
        <begin position="163"/>
        <end position="172"/>
    </location>
</feature>
<feature type="compositionally biased region" description="Gly residues" evidence="6">
    <location>
        <begin position="765"/>
        <end position="776"/>
    </location>
</feature>
<dbReference type="InterPro" id="IPR036879">
    <property type="entry name" value="TF_MADSbox_sf"/>
</dbReference>
<feature type="compositionally biased region" description="Polar residues" evidence="6">
    <location>
        <begin position="325"/>
        <end position="337"/>
    </location>
</feature>
<feature type="domain" description="MADS-box" evidence="7">
    <location>
        <begin position="1"/>
        <end position="49"/>
    </location>
</feature>
<evidence type="ECO:0000256" key="1">
    <source>
        <dbReference type="ARBA" id="ARBA00004123"/>
    </source>
</evidence>
<evidence type="ECO:0000313" key="9">
    <source>
        <dbReference type="Proteomes" id="UP001054857"/>
    </source>
</evidence>
<feature type="compositionally biased region" description="Low complexity" evidence="6">
    <location>
        <begin position="173"/>
        <end position="183"/>
    </location>
</feature>
<keyword evidence="3" id="KW-0238">DNA-binding</keyword>
<keyword evidence="2" id="KW-0805">Transcription regulation</keyword>
<evidence type="ECO:0000256" key="3">
    <source>
        <dbReference type="ARBA" id="ARBA00023125"/>
    </source>
</evidence>
<feature type="compositionally biased region" description="Gly residues" evidence="6">
    <location>
        <begin position="713"/>
        <end position="722"/>
    </location>
</feature>
<gene>
    <name evidence="8" type="ORF">Agub_g7715</name>
</gene>
<organism evidence="8 9">
    <name type="scientific">Astrephomene gubernaculifera</name>
    <dbReference type="NCBI Taxonomy" id="47775"/>
    <lineage>
        <taxon>Eukaryota</taxon>
        <taxon>Viridiplantae</taxon>
        <taxon>Chlorophyta</taxon>
        <taxon>core chlorophytes</taxon>
        <taxon>Chlorophyceae</taxon>
        <taxon>CS clade</taxon>
        <taxon>Chlamydomonadales</taxon>
        <taxon>Astrephomenaceae</taxon>
        <taxon>Astrephomene</taxon>
    </lineage>
</organism>
<feature type="region of interest" description="Disordered" evidence="6">
    <location>
        <begin position="439"/>
        <end position="549"/>
    </location>
</feature>
<evidence type="ECO:0000256" key="6">
    <source>
        <dbReference type="SAM" id="MobiDB-lite"/>
    </source>
</evidence>
<reference evidence="8 9" key="1">
    <citation type="journal article" date="2021" name="Sci. Rep.">
        <title>Genome sequencing of the multicellular alga Astrephomene provides insights into convergent evolution of germ-soma differentiation.</title>
        <authorList>
            <person name="Yamashita S."/>
            <person name="Yamamoto K."/>
            <person name="Matsuzaki R."/>
            <person name="Suzuki S."/>
            <person name="Yamaguchi H."/>
            <person name="Hirooka S."/>
            <person name="Minakuchi Y."/>
            <person name="Miyagishima S."/>
            <person name="Kawachi M."/>
            <person name="Toyoda A."/>
            <person name="Nozaki H."/>
        </authorList>
    </citation>
    <scope>NUCLEOTIDE SEQUENCE [LARGE SCALE GENOMIC DNA]</scope>
    <source>
        <strain evidence="8 9">NIES-4017</strain>
    </source>
</reference>
<evidence type="ECO:0000256" key="2">
    <source>
        <dbReference type="ARBA" id="ARBA00023015"/>
    </source>
</evidence>
<evidence type="ECO:0000313" key="8">
    <source>
        <dbReference type="EMBL" id="GFR46186.1"/>
    </source>
</evidence>
<protein>
    <recommendedName>
        <fullName evidence="7">MADS-box domain-containing protein</fullName>
    </recommendedName>
</protein>
<sequence length="951" mass="91091">MTRNKVQFQRITDDASRQAMFARRKQGLMRKAMELSVLCDCDVALIIFGPGSGSGSGGPGAGGAPQQPPPPPPLYQYSSVGMDELLERYAAAVSEPHERRRNGELLRHYYGFPAEEGGREGEPSSLAAAASLGAADGIMLGPGGMRREEAAGWAKRMRTPSPGLGGRGGGEGELLAGPAGGPAAAAAGAPGAFPLGGAPLLGGLAGTHAGAPSSFLPGSTGAGGLGAGGPAGLAGPGGGGTPLRRVAVVGGGGLGPALPLEGIKAAGFLDKRKYPVSPRSEAAYEALGSELDRLTQLRGRRAAAGAGGGGEAKGRGAPSPPAPQTLPTGLQPLSSSAATGPLAFSLATQQQHLQQQQRQAAVAAGGGGAKRFKPLSILVPEIPAHPIISTTRAPLPAGAAAAAAGSTAGVAREGTSHGSAPQQHHLQAASFNGMLLSSQLQQQHPHQQPPHSSQQPQHHHPVQEQGGQSGLPPRPPPLLGRLAPTREQPLQPLGNPSAAGQGLSSLPLSGPAGGAPGPLRGGPPPGPHQPLADPATAADGGSGGGSVSGLAPMDLDAAAGSGSSSAAPFAFDRRCGGGGAAGGGSDDSLLPGPSSGCFRTSLDGCAANLLSMPSPPPHGGAHALFGPLDGGPLSLRSGSHSMLAAMGLGGGGPSPSGGGLGLGMGLGMGLGGLGLESPGGPHMPLDSALRGLAPMDLLEWPSSSPRSSEGNMDNGGSGGAGGFASDEGEGGTVVDGLEVRGTALSKLAPGALEAALGPTAAESGGSAGGGGGGGTPGSAARCSGAFASPSAAAAAVAAAGSRAAQEQPLAAAAARGGGAEPAGGRSLQGQHERGSGALAAAANSSLVTELSFSELQESGSGSGGVAAAAAAALAAATARQQQQGQGAAGVGGPDLQVVGRALVLPGAAAGGAVSPGAAAGVPVRSEEGAAGHERHAAGGSAEAVVDVPLGL</sequence>
<feature type="region of interest" description="Disordered" evidence="6">
    <location>
        <begin position="698"/>
        <end position="733"/>
    </location>
</feature>
<feature type="region of interest" description="Disordered" evidence="6">
    <location>
        <begin position="809"/>
        <end position="838"/>
    </location>
</feature>
<feature type="region of interest" description="Disordered" evidence="6">
    <location>
        <begin position="299"/>
        <end position="337"/>
    </location>
</feature>
<feature type="region of interest" description="Disordered" evidence="6">
    <location>
        <begin position="54"/>
        <end position="73"/>
    </location>
</feature>
<dbReference type="Proteomes" id="UP001054857">
    <property type="component" value="Unassembled WGS sequence"/>
</dbReference>
<name>A0AAD3DUP2_9CHLO</name>
<keyword evidence="9" id="KW-1185">Reference proteome</keyword>
<dbReference type="PRINTS" id="PR00404">
    <property type="entry name" value="MADSDOMAIN"/>
</dbReference>
<dbReference type="Pfam" id="PF00319">
    <property type="entry name" value="SRF-TF"/>
    <property type="match status" value="1"/>
</dbReference>
<comment type="subcellular location">
    <subcellularLocation>
        <location evidence="1">Nucleus</location>
    </subcellularLocation>
</comment>
<dbReference type="PANTHER" id="PTHR48019">
    <property type="entry name" value="SERUM RESPONSE FACTOR HOMOLOG"/>
    <property type="match status" value="1"/>
</dbReference>
<dbReference type="EMBL" id="BMAR01000013">
    <property type="protein sequence ID" value="GFR46186.1"/>
    <property type="molecule type" value="Genomic_DNA"/>
</dbReference>
<dbReference type="GO" id="GO:0046983">
    <property type="term" value="F:protein dimerization activity"/>
    <property type="evidence" value="ECO:0007669"/>
    <property type="project" value="InterPro"/>
</dbReference>
<feature type="compositionally biased region" description="Gly residues" evidence="6">
    <location>
        <begin position="511"/>
        <end position="520"/>
    </location>
</feature>
<dbReference type="InterPro" id="IPR050142">
    <property type="entry name" value="MADS-box/MEF2_TF"/>
</dbReference>
<evidence type="ECO:0000256" key="5">
    <source>
        <dbReference type="ARBA" id="ARBA00023242"/>
    </source>
</evidence>
<dbReference type="GO" id="GO:0003677">
    <property type="term" value="F:DNA binding"/>
    <property type="evidence" value="ECO:0007669"/>
    <property type="project" value="UniProtKB-KW"/>
</dbReference>
<dbReference type="AlphaFoldDB" id="A0AAD3DUP2"/>
<dbReference type="SUPFAM" id="SSF55455">
    <property type="entry name" value="SRF-like"/>
    <property type="match status" value="1"/>
</dbReference>
<evidence type="ECO:0000259" key="7">
    <source>
        <dbReference type="PROSITE" id="PS50066"/>
    </source>
</evidence>
<feature type="region of interest" description="Disordered" evidence="6">
    <location>
        <begin position="759"/>
        <end position="778"/>
    </location>
</feature>
<dbReference type="Gene3D" id="3.40.1810.10">
    <property type="entry name" value="Transcription factor, MADS-box"/>
    <property type="match status" value="1"/>
</dbReference>
<accession>A0AAD3DUP2</accession>
<feature type="region of interest" description="Disordered" evidence="6">
    <location>
        <begin position="926"/>
        <end position="951"/>
    </location>
</feature>
<keyword evidence="4" id="KW-0804">Transcription</keyword>